<dbReference type="InterPro" id="IPR001107">
    <property type="entry name" value="Band_7"/>
</dbReference>
<comment type="caution">
    <text evidence="9">The sequence shown here is derived from an EMBL/GenBank/DDBJ whole genome shotgun (WGS) entry which is preliminary data.</text>
</comment>
<evidence type="ECO:0000256" key="1">
    <source>
        <dbReference type="ARBA" id="ARBA00004167"/>
    </source>
</evidence>
<evidence type="ECO:0000256" key="2">
    <source>
        <dbReference type="ARBA" id="ARBA00007862"/>
    </source>
</evidence>
<comment type="subcellular location">
    <subcellularLocation>
        <location evidence="1">Membrane</location>
        <topology evidence="1">Single-pass membrane protein</topology>
    </subcellularLocation>
</comment>
<evidence type="ECO:0000313" key="10">
    <source>
        <dbReference type="Proteomes" id="UP001165678"/>
    </source>
</evidence>
<dbReference type="PANTHER" id="PTHR42911">
    <property type="entry name" value="MODULATOR OF FTSH PROTEASE HFLC"/>
    <property type="match status" value="1"/>
</dbReference>
<name>A0AA41ZPA6_9GAMM</name>
<keyword evidence="10" id="KW-1185">Reference proteome</keyword>
<comment type="similarity">
    <text evidence="2 6">Belongs to the band 7/mec-2 family. HflC subfamily.</text>
</comment>
<accession>A0AA41ZPA6</accession>
<protein>
    <recommendedName>
        <fullName evidence="6">Protein HflC</fullName>
    </recommendedName>
</protein>
<evidence type="ECO:0000256" key="7">
    <source>
        <dbReference type="SAM" id="MobiDB-lite"/>
    </source>
</evidence>
<dbReference type="Proteomes" id="UP001165678">
    <property type="component" value="Unassembled WGS sequence"/>
</dbReference>
<feature type="region of interest" description="Disordered" evidence="7">
    <location>
        <begin position="142"/>
        <end position="168"/>
    </location>
</feature>
<dbReference type="SUPFAM" id="SSF117892">
    <property type="entry name" value="Band 7/SPFH domain"/>
    <property type="match status" value="1"/>
</dbReference>
<evidence type="ECO:0000256" key="3">
    <source>
        <dbReference type="ARBA" id="ARBA00022692"/>
    </source>
</evidence>
<dbReference type="GO" id="GO:0016020">
    <property type="term" value="C:membrane"/>
    <property type="evidence" value="ECO:0007669"/>
    <property type="project" value="UniProtKB-SubCell"/>
</dbReference>
<dbReference type="InterPro" id="IPR010200">
    <property type="entry name" value="HflC"/>
</dbReference>
<keyword evidence="9" id="KW-0378">Hydrolase</keyword>
<evidence type="ECO:0000259" key="8">
    <source>
        <dbReference type="SMART" id="SM00244"/>
    </source>
</evidence>
<gene>
    <name evidence="9" type="primary">hflC</name>
    <name evidence="9" type="ORF">OQ287_10590</name>
</gene>
<dbReference type="InterPro" id="IPR036013">
    <property type="entry name" value="Band_7/SPFH_dom_sf"/>
</dbReference>
<comment type="function">
    <text evidence="6">HflC and HflK could regulate a protease.</text>
</comment>
<dbReference type="GO" id="GO:0008233">
    <property type="term" value="F:peptidase activity"/>
    <property type="evidence" value="ECO:0007669"/>
    <property type="project" value="UniProtKB-KW"/>
</dbReference>
<dbReference type="Gene3D" id="3.30.479.30">
    <property type="entry name" value="Band 7 domain"/>
    <property type="match status" value="1"/>
</dbReference>
<keyword evidence="5" id="KW-0472">Membrane</keyword>
<dbReference type="PIRSF" id="PIRSF005651">
    <property type="entry name" value="HflC"/>
    <property type="match status" value="1"/>
</dbReference>
<keyword evidence="4" id="KW-1133">Transmembrane helix</keyword>
<dbReference type="GO" id="GO:0006508">
    <property type="term" value="P:proteolysis"/>
    <property type="evidence" value="ECO:0007669"/>
    <property type="project" value="UniProtKB-KW"/>
</dbReference>
<dbReference type="AlphaFoldDB" id="A0AA41ZPA6"/>
<keyword evidence="9" id="KW-0645">Protease</keyword>
<keyword evidence="3" id="KW-0812">Transmembrane</keyword>
<dbReference type="Pfam" id="PF01145">
    <property type="entry name" value="Band_7"/>
    <property type="match status" value="1"/>
</dbReference>
<dbReference type="NCBIfam" id="TIGR01932">
    <property type="entry name" value="hflC"/>
    <property type="match status" value="1"/>
</dbReference>
<evidence type="ECO:0000256" key="4">
    <source>
        <dbReference type="ARBA" id="ARBA00022989"/>
    </source>
</evidence>
<feature type="domain" description="Band 7" evidence="8">
    <location>
        <begin position="22"/>
        <end position="207"/>
    </location>
</feature>
<evidence type="ECO:0000313" key="9">
    <source>
        <dbReference type="EMBL" id="MCX2524685.1"/>
    </source>
</evidence>
<feature type="compositionally biased region" description="Basic and acidic residues" evidence="7">
    <location>
        <begin position="147"/>
        <end position="168"/>
    </location>
</feature>
<dbReference type="EMBL" id="JAPIVE010000003">
    <property type="protein sequence ID" value="MCX2524685.1"/>
    <property type="molecule type" value="Genomic_DNA"/>
</dbReference>
<sequence length="317" mass="36190">MLNNRALAIIAVLAVVAWIGNSSMYIVNETQRAIKLRFGEIVEKDIQPGLHFKWPLLNTVKTFDGRVMSLDASASRYLTKDKKAVIVDSYVKWKIINPQSYYEATSGDEQMAERLIAPRVDERLRNEFGRLELSDIVADRSVAAAQQKEKPEPEKQDSKALKEETMDKPTNDLDAAMRSELGVAILDIRVKRIDLPNEVSQAVYERMRSERQREAQRYRAEGRQESEEIKAKADQQSKALLADARETSETIRGQGDAKASTIYAGAYRQNEDFFRFYRSLEAYRDSFDSSSKNMMVLDPKSDFFKYFRSPTGESTAP</sequence>
<reference evidence="9" key="1">
    <citation type="submission" date="2022-11" db="EMBL/GenBank/DDBJ databases">
        <title>Larsenimonas rhizosphaerae sp. nov., isolated from a tidal mudflat.</title>
        <authorList>
            <person name="Lee S.D."/>
            <person name="Kim I.S."/>
        </authorList>
    </citation>
    <scope>NUCLEOTIDE SEQUENCE</scope>
    <source>
        <strain evidence="9">GH2-1</strain>
    </source>
</reference>
<proteinExistence type="inferred from homology"/>
<evidence type="ECO:0000256" key="5">
    <source>
        <dbReference type="ARBA" id="ARBA00023136"/>
    </source>
</evidence>
<dbReference type="RefSeq" id="WP_250939531.1">
    <property type="nucleotide sequence ID" value="NZ_JAMLJK010000005.1"/>
</dbReference>
<dbReference type="PANTHER" id="PTHR42911:SF1">
    <property type="entry name" value="MODULATOR OF FTSH PROTEASE HFLC"/>
    <property type="match status" value="1"/>
</dbReference>
<dbReference type="CDD" id="cd03405">
    <property type="entry name" value="SPFH_HflC"/>
    <property type="match status" value="1"/>
</dbReference>
<evidence type="ECO:0000256" key="6">
    <source>
        <dbReference type="PIRNR" id="PIRNR005651"/>
    </source>
</evidence>
<dbReference type="SMART" id="SM00244">
    <property type="entry name" value="PHB"/>
    <property type="match status" value="1"/>
</dbReference>
<organism evidence="9 10">
    <name type="scientific">Larsenimonas rhizosphaerae</name>
    <dbReference type="NCBI Taxonomy" id="2944682"/>
    <lineage>
        <taxon>Bacteria</taxon>
        <taxon>Pseudomonadati</taxon>
        <taxon>Pseudomonadota</taxon>
        <taxon>Gammaproteobacteria</taxon>
        <taxon>Oceanospirillales</taxon>
        <taxon>Halomonadaceae</taxon>
        <taxon>Larsenimonas</taxon>
    </lineage>
</organism>